<dbReference type="AlphaFoldDB" id="A0AAU7U4Z4"/>
<dbReference type="RefSeq" id="WP_350240917.1">
    <property type="nucleotide sequence ID" value="NZ_CP158296.1"/>
</dbReference>
<proteinExistence type="inferred from homology"/>
<geneLocation type="plasmid" evidence="3">
    <name>pDson04</name>
</geneLocation>
<keyword evidence="3" id="KW-0614">Plasmid</keyword>
<dbReference type="Gene3D" id="3.40.50.720">
    <property type="entry name" value="NAD(P)-binding Rossmann-like Domain"/>
    <property type="match status" value="1"/>
</dbReference>
<gene>
    <name evidence="3" type="ORF">ABOD76_00205</name>
</gene>
<evidence type="ECO:0000313" key="3">
    <source>
        <dbReference type="EMBL" id="XBV83430.1"/>
    </source>
</evidence>
<dbReference type="SUPFAM" id="SSF51735">
    <property type="entry name" value="NAD(P)-binding Rossmann-fold domains"/>
    <property type="match status" value="1"/>
</dbReference>
<accession>A0AAU7U4Z4</accession>
<dbReference type="KEGG" id="dsc:ABOD76_00205"/>
<dbReference type="Pfam" id="PF01370">
    <property type="entry name" value="Epimerase"/>
    <property type="match status" value="1"/>
</dbReference>
<dbReference type="EMBL" id="CP158296">
    <property type="protein sequence ID" value="XBV83430.1"/>
    <property type="molecule type" value="Genomic_DNA"/>
</dbReference>
<sequence length="294" mass="31116">MRVLILGASGFLGGHVQAALSAAGHQVVNAPPSSQLDLAGGCEALLRGTRPDAVVNCAGRTQGTDAELTLANLTLVQQLIRAALTVEPHPRVVQLGSAAEYGPLAQVVSEDTPPQPDSAYGQSKLAATRALLAAAPELDVTVLRVCNPVGAGQRPQTLPGRAARLFQQALREHAPEVEFGDLSARRDFIDARDVARAVELVLRAPPAEPLLNVGRGEAVPARTLVRALARLCRYPGQIHEHAAGSSRSGALLWQRADVSRLRGLGWAPSYSLQDALDALWRDVEAHTAPRRTLA</sequence>
<organism evidence="3">
    <name type="scientific">Deinococcus sonorensis KR-87</name>
    <dbReference type="NCBI Taxonomy" id="694439"/>
    <lineage>
        <taxon>Bacteria</taxon>
        <taxon>Thermotogati</taxon>
        <taxon>Deinococcota</taxon>
        <taxon>Deinococci</taxon>
        <taxon>Deinococcales</taxon>
        <taxon>Deinococcaceae</taxon>
        <taxon>Deinococcus</taxon>
    </lineage>
</organism>
<name>A0AAU7U4Z4_9DEIO</name>
<protein>
    <submittedName>
        <fullName evidence="3">NAD(P)-dependent oxidoreductase</fullName>
    </submittedName>
</protein>
<comment type="similarity">
    <text evidence="1">Belongs to the NAD(P)-dependent epimerase/dehydratase family.</text>
</comment>
<feature type="domain" description="NAD-dependent epimerase/dehydratase" evidence="2">
    <location>
        <begin position="3"/>
        <end position="214"/>
    </location>
</feature>
<dbReference type="InterPro" id="IPR036291">
    <property type="entry name" value="NAD(P)-bd_dom_sf"/>
</dbReference>
<evidence type="ECO:0000256" key="1">
    <source>
        <dbReference type="ARBA" id="ARBA00007637"/>
    </source>
</evidence>
<evidence type="ECO:0000259" key="2">
    <source>
        <dbReference type="Pfam" id="PF01370"/>
    </source>
</evidence>
<dbReference type="InterPro" id="IPR001509">
    <property type="entry name" value="Epimerase_deHydtase"/>
</dbReference>
<reference evidence="3" key="1">
    <citation type="submission" date="2024-06" db="EMBL/GenBank/DDBJ databases">
        <title>Draft Genome Sequence of Deinococcus sonorensis Type Strain KR-87, a Biofilm Producing Representative of the Genus Deinococcus.</title>
        <authorList>
            <person name="Boren L.S."/>
            <person name="Grosso R.A."/>
            <person name="Hugenberg-Cox A.N."/>
            <person name="Hill J.T.E."/>
            <person name="Albert C.M."/>
            <person name="Tuohy J.M."/>
        </authorList>
    </citation>
    <scope>NUCLEOTIDE SEQUENCE</scope>
    <source>
        <strain evidence="3">KR-87</strain>
        <plasmid evidence="3">pDson04</plasmid>
    </source>
</reference>
<dbReference type="PANTHER" id="PTHR43000">
    <property type="entry name" value="DTDP-D-GLUCOSE 4,6-DEHYDRATASE-RELATED"/>
    <property type="match status" value="1"/>
</dbReference>